<reference evidence="2" key="1">
    <citation type="submission" date="2016-10" db="EMBL/GenBank/DDBJ databases">
        <authorList>
            <person name="Varghese N."/>
            <person name="Submissions S."/>
        </authorList>
    </citation>
    <scope>NUCLEOTIDE SEQUENCE [LARGE SCALE GENOMIC DNA]</scope>
    <source>
        <strain evidence="2">DSM 1551</strain>
    </source>
</reference>
<dbReference type="PANTHER" id="PTHR41317:SF1">
    <property type="entry name" value="PD-(D_E)XK NUCLEASE FAMILY TRANSPOSASE"/>
    <property type="match status" value="1"/>
</dbReference>
<evidence type="ECO:0008006" key="3">
    <source>
        <dbReference type="Google" id="ProtNLM"/>
    </source>
</evidence>
<dbReference type="GeneID" id="78287900"/>
<sequence>MSEVINYQNDLVKFNNDLFFKYLLSRDTAESKMLRKYIVKLVTNIDCKKMIVKNPEINQNTVLAKNIILDICAVDETGRVIDIEMQMAGSSNSETARFQFYGARLLVEQLDAGEKYNMLRPVYQIIFINDDDDCLIRDYAYRDSKGRIENGNLNYRYFIKMKHIEKILKEKEVKELSDLERLCYLFIKNEYTGIIKEKEEDIIGMVIKMYDKFRNNEPMWSIANQLALARIRTESFKDEYHSKGLEEGIEIGIKQGLEKGIEQGEKQGIEKGKKVMFEMTKELIEGRYHQECSEWIEGLSEKQLRLINKYIFEEDEFEAFKQRIDNSN</sequence>
<dbReference type="PANTHER" id="PTHR41317">
    <property type="entry name" value="PD-(D_E)XK NUCLEASE FAMILY TRANSPOSASE"/>
    <property type="match status" value="1"/>
</dbReference>
<gene>
    <name evidence="1" type="ORF">SAMN04489758_10661</name>
</gene>
<dbReference type="Pfam" id="PF12784">
    <property type="entry name" value="PDDEXK_2"/>
    <property type="match status" value="1"/>
</dbReference>
<keyword evidence="2" id="KW-1185">Reference proteome</keyword>
<organism evidence="1 2">
    <name type="scientific">Thomasclavelia cocleata</name>
    <dbReference type="NCBI Taxonomy" id="69824"/>
    <lineage>
        <taxon>Bacteria</taxon>
        <taxon>Bacillati</taxon>
        <taxon>Bacillota</taxon>
        <taxon>Erysipelotrichia</taxon>
        <taxon>Erysipelotrichales</taxon>
        <taxon>Coprobacillaceae</taxon>
        <taxon>Thomasclavelia</taxon>
    </lineage>
</organism>
<protein>
    <recommendedName>
        <fullName evidence="3">Rpn family recombination-promoting nuclease/putative transposase</fullName>
    </recommendedName>
</protein>
<dbReference type="RefSeq" id="WP_092352878.1">
    <property type="nucleotide sequence ID" value="NZ_FOIN01000006.1"/>
</dbReference>
<dbReference type="Proteomes" id="UP000198558">
    <property type="component" value="Unassembled WGS sequence"/>
</dbReference>
<accession>A0A1I0DKE3</accession>
<name>A0A1I0DKE3_9FIRM</name>
<proteinExistence type="predicted"/>
<dbReference type="EMBL" id="FOIN01000006">
    <property type="protein sequence ID" value="SET32297.1"/>
    <property type="molecule type" value="Genomic_DNA"/>
</dbReference>
<evidence type="ECO:0000313" key="2">
    <source>
        <dbReference type="Proteomes" id="UP000198558"/>
    </source>
</evidence>
<evidence type="ECO:0000313" key="1">
    <source>
        <dbReference type="EMBL" id="SET32297.1"/>
    </source>
</evidence>
<dbReference type="AlphaFoldDB" id="A0A1I0DKE3"/>